<feature type="transmembrane region" description="Helical" evidence="1">
    <location>
        <begin position="6"/>
        <end position="29"/>
    </location>
</feature>
<dbReference type="EMBL" id="JBHTGP010000017">
    <property type="protein sequence ID" value="MFD0689292.1"/>
    <property type="molecule type" value="Genomic_DNA"/>
</dbReference>
<keyword evidence="1" id="KW-1133">Transmembrane helix</keyword>
<evidence type="ECO:0000313" key="2">
    <source>
        <dbReference type="EMBL" id="MFD0689292.1"/>
    </source>
</evidence>
<keyword evidence="1" id="KW-0472">Membrane</keyword>
<reference evidence="3" key="1">
    <citation type="journal article" date="2019" name="Int. J. Syst. Evol. Microbiol.">
        <title>The Global Catalogue of Microorganisms (GCM) 10K type strain sequencing project: providing services to taxonomists for standard genome sequencing and annotation.</title>
        <authorList>
            <consortium name="The Broad Institute Genomics Platform"/>
            <consortium name="The Broad Institute Genome Sequencing Center for Infectious Disease"/>
            <person name="Wu L."/>
            <person name="Ma J."/>
        </authorList>
    </citation>
    <scope>NUCLEOTIDE SEQUENCE [LARGE SCALE GENOMIC DNA]</scope>
    <source>
        <strain evidence="3">JCM 9371</strain>
    </source>
</reference>
<proteinExistence type="predicted"/>
<comment type="caution">
    <text evidence="2">The sequence shown here is derived from an EMBL/GenBank/DDBJ whole genome shotgun (WGS) entry which is preliminary data.</text>
</comment>
<dbReference type="RefSeq" id="WP_165503188.1">
    <property type="nucleotide sequence ID" value="NZ_CAACUY010000210.1"/>
</dbReference>
<evidence type="ECO:0000313" key="3">
    <source>
        <dbReference type="Proteomes" id="UP001597063"/>
    </source>
</evidence>
<organism evidence="2 3">
    <name type="scientific">Actinomadura fibrosa</name>
    <dbReference type="NCBI Taxonomy" id="111802"/>
    <lineage>
        <taxon>Bacteria</taxon>
        <taxon>Bacillati</taxon>
        <taxon>Actinomycetota</taxon>
        <taxon>Actinomycetes</taxon>
        <taxon>Streptosporangiales</taxon>
        <taxon>Thermomonosporaceae</taxon>
        <taxon>Actinomadura</taxon>
    </lineage>
</organism>
<dbReference type="Proteomes" id="UP001597063">
    <property type="component" value="Unassembled WGS sequence"/>
</dbReference>
<protein>
    <submittedName>
        <fullName evidence="2">Uncharacterized protein</fullName>
    </submittedName>
</protein>
<name>A0ABW2XTZ3_9ACTN</name>
<sequence length="48" mass="5423">MPGVSPLLGMLMIVFVTAGLLLLVGLFYLGDRGTERRDDTEARPRRRY</sequence>
<accession>A0ABW2XTZ3</accession>
<keyword evidence="3" id="KW-1185">Reference proteome</keyword>
<gene>
    <name evidence="2" type="ORF">ACFQZM_32740</name>
</gene>
<evidence type="ECO:0000256" key="1">
    <source>
        <dbReference type="SAM" id="Phobius"/>
    </source>
</evidence>
<keyword evidence="1" id="KW-0812">Transmembrane</keyword>